<evidence type="ECO:0000259" key="2">
    <source>
        <dbReference type="Pfam" id="PF25273"/>
    </source>
</evidence>
<dbReference type="PANTHER" id="PTHR10773:SF19">
    <property type="match status" value="1"/>
</dbReference>
<protein>
    <submittedName>
        <fullName evidence="3">Treslin</fullName>
    </submittedName>
</protein>
<proteinExistence type="predicted"/>
<dbReference type="PANTHER" id="PTHR10773">
    <property type="entry name" value="DNA-DIRECTED RNA POLYMERASES I, II, AND III SUBUNIT RPABC2"/>
    <property type="match status" value="1"/>
</dbReference>
<gene>
    <name evidence="3" type="ORF">KUF71_019354</name>
</gene>
<dbReference type="Proteomes" id="UP001219518">
    <property type="component" value="Unassembled WGS sequence"/>
</dbReference>
<accession>A0AAE1GUP4</accession>
<dbReference type="Pfam" id="PF25273">
    <property type="entry name" value="DUF7869"/>
    <property type="match status" value="1"/>
</dbReference>
<feature type="compositionally biased region" description="Acidic residues" evidence="1">
    <location>
        <begin position="78"/>
        <end position="94"/>
    </location>
</feature>
<comment type="caution">
    <text evidence="3">The sequence shown here is derived from an EMBL/GenBank/DDBJ whole genome shotgun (WGS) entry which is preliminary data.</text>
</comment>
<feature type="region of interest" description="Disordered" evidence="1">
    <location>
        <begin position="187"/>
        <end position="217"/>
    </location>
</feature>
<keyword evidence="4" id="KW-1185">Reference proteome</keyword>
<feature type="domain" description="DUF7869" evidence="2">
    <location>
        <begin position="563"/>
        <end position="642"/>
    </location>
</feature>
<name>A0AAE1GUP4_9NEOP</name>
<sequence length="798" mass="89969">MPILLIDVLPKKLNLTTSDNHAISPNKESSILKNCNKNLSASPRPKKNLEKDTDISTDPAHSRQRPQRTAVRKLQLDPVDEEDEGDFSASDIDDPTWKQKDSSSSDGECSSVPNSPDCAAKTPLRSLPNSPAGTPLRSLPNSPAGTPLRSLLNSPASTALRSLRNSPAHSVHTPLLNSPARSVHTPFLNSPAGSIHTPQPKKRTPKRAKVQQRKRLRNSGAEYTTAKNKVVHARSMKPLANCRSKCSEKITEEDRKIVFAEYWGQRSFDRRVSYITGHVFEEKTKVQRRRSEDSNRNRTCTLRYELDVNNTRVQLCKKCFLATLGENDGFVKRALLNKKRSVSGVTEPDRRGRKPSSRKTPEKTIEAISKHIDMFPRYSSHYGRSHSSKMYLGVGVTKQSMYNDYCSKDNPKISFSVYVREFNKTGLKFKPPKIDTCQKCDALEMSLKHALPEKVLEIQAEQKLHHDKAKSAYDCKREDKAKQTITSWSASFDLQQVLYVPQISSGNVFYKRQLSVYNLTVFDCFNKRGINHMWNETDAGRGANEIASCLSHFIACDVPAEVKKLTLWSDTCSGQNKNSIVCAALISAVSEHPSLDVIDHKFLVPGHTHMECDQVHAVIERKKKSTAVELHHPSNMYNFIKTVEYKKEALTVVEMKNHFKDFASLLKLKCMGPLVARNKNQEGNPFAFAPVQWFRYQKKNPTVVLYKHSHDEETAFQELSFRRKGKIGSDALKPPQLNSTGKPISVAKKNDLLELLPQVNPLYHNFYENLMTSADQEDIDPDCLPDSDITAEIQGSLD</sequence>
<feature type="compositionally biased region" description="Basic residues" evidence="1">
    <location>
        <begin position="199"/>
        <end position="217"/>
    </location>
</feature>
<reference evidence="3" key="1">
    <citation type="submission" date="2021-07" db="EMBL/GenBank/DDBJ databases">
        <authorList>
            <person name="Catto M.A."/>
            <person name="Jacobson A."/>
            <person name="Kennedy G."/>
            <person name="Labadie P."/>
            <person name="Hunt B.G."/>
            <person name="Srinivasan R."/>
        </authorList>
    </citation>
    <scope>NUCLEOTIDE SEQUENCE</scope>
    <source>
        <strain evidence="3">PL_HMW_Pooled</strain>
        <tissue evidence="3">Head</tissue>
    </source>
</reference>
<dbReference type="InterPro" id="IPR057191">
    <property type="entry name" value="DUF7869"/>
</dbReference>
<dbReference type="AlphaFoldDB" id="A0AAE1GUP4"/>
<evidence type="ECO:0000313" key="4">
    <source>
        <dbReference type="Proteomes" id="UP001219518"/>
    </source>
</evidence>
<feature type="region of interest" description="Disordered" evidence="1">
    <location>
        <begin position="341"/>
        <end position="362"/>
    </location>
</feature>
<dbReference type="EMBL" id="JAHWGI010000090">
    <property type="protein sequence ID" value="KAK3909299.1"/>
    <property type="molecule type" value="Genomic_DNA"/>
</dbReference>
<feature type="region of interest" description="Disordered" evidence="1">
    <location>
        <begin position="34"/>
        <end position="152"/>
    </location>
</feature>
<evidence type="ECO:0000313" key="3">
    <source>
        <dbReference type="EMBL" id="KAK3909299.1"/>
    </source>
</evidence>
<organism evidence="3 4">
    <name type="scientific">Frankliniella fusca</name>
    <dbReference type="NCBI Taxonomy" id="407009"/>
    <lineage>
        <taxon>Eukaryota</taxon>
        <taxon>Metazoa</taxon>
        <taxon>Ecdysozoa</taxon>
        <taxon>Arthropoda</taxon>
        <taxon>Hexapoda</taxon>
        <taxon>Insecta</taxon>
        <taxon>Pterygota</taxon>
        <taxon>Neoptera</taxon>
        <taxon>Paraneoptera</taxon>
        <taxon>Thysanoptera</taxon>
        <taxon>Terebrantia</taxon>
        <taxon>Thripoidea</taxon>
        <taxon>Thripidae</taxon>
        <taxon>Frankliniella</taxon>
    </lineage>
</organism>
<evidence type="ECO:0000256" key="1">
    <source>
        <dbReference type="SAM" id="MobiDB-lite"/>
    </source>
</evidence>
<reference evidence="3" key="2">
    <citation type="journal article" date="2023" name="BMC Genomics">
        <title>Pest status, molecular evolution, and epigenetic factors derived from the genome assembly of Frankliniella fusca, a thysanopteran phytovirus vector.</title>
        <authorList>
            <person name="Catto M.A."/>
            <person name="Labadie P.E."/>
            <person name="Jacobson A.L."/>
            <person name="Kennedy G.G."/>
            <person name="Srinivasan R."/>
            <person name="Hunt B.G."/>
        </authorList>
    </citation>
    <scope>NUCLEOTIDE SEQUENCE</scope>
    <source>
        <strain evidence="3">PL_HMW_Pooled</strain>
    </source>
</reference>